<accession>A0ABZ0IUU6</accession>
<evidence type="ECO:0000313" key="1">
    <source>
        <dbReference type="EMBL" id="WOK08823.1"/>
    </source>
</evidence>
<organism evidence="1 2">
    <name type="scientific">Imperialibacter roseus</name>
    <dbReference type="NCBI Taxonomy" id="1324217"/>
    <lineage>
        <taxon>Bacteria</taxon>
        <taxon>Pseudomonadati</taxon>
        <taxon>Bacteroidota</taxon>
        <taxon>Cytophagia</taxon>
        <taxon>Cytophagales</taxon>
        <taxon>Flammeovirgaceae</taxon>
        <taxon>Imperialibacter</taxon>
    </lineage>
</organism>
<dbReference type="Proteomes" id="UP001302349">
    <property type="component" value="Chromosome"/>
</dbReference>
<name>A0ABZ0IUU6_9BACT</name>
<keyword evidence="2" id="KW-1185">Reference proteome</keyword>
<gene>
    <name evidence="1" type="ORF">RT717_09265</name>
</gene>
<protein>
    <submittedName>
        <fullName evidence="1">Uncharacterized protein</fullName>
    </submittedName>
</protein>
<dbReference type="EMBL" id="CP136051">
    <property type="protein sequence ID" value="WOK08823.1"/>
    <property type="molecule type" value="Genomic_DNA"/>
</dbReference>
<evidence type="ECO:0000313" key="2">
    <source>
        <dbReference type="Proteomes" id="UP001302349"/>
    </source>
</evidence>
<reference evidence="1 2" key="1">
    <citation type="journal article" date="2023" name="Microbiol. Resour. Announc.">
        <title>Complete Genome Sequence of Imperialibacter roseus strain P4T.</title>
        <authorList>
            <person name="Tizabi D.R."/>
            <person name="Bachvaroff T."/>
            <person name="Hill R.T."/>
        </authorList>
    </citation>
    <scope>NUCLEOTIDE SEQUENCE [LARGE SCALE GENOMIC DNA]</scope>
    <source>
        <strain evidence="1 2">P4T</strain>
    </source>
</reference>
<dbReference type="RefSeq" id="WP_317491454.1">
    <property type="nucleotide sequence ID" value="NZ_CP136051.1"/>
</dbReference>
<sequence>MRISEFEFDEKSIEKVKGEMKALSSTYVINETEDNSDDYLEFFFVGKHNGEEVLFDTALYTLQLHHESELYDEAEKQAMKRFPEYRDLVNRGVEIREGMLPAKLEEEVGIFITETMLDLEEEESVKVKEHMELDEELEARVGIDVCLNVDKVTPAVVEKFISDFNAGQLRLDPTLYSFESDENDD</sequence>
<proteinExistence type="predicted"/>